<dbReference type="KEGG" id="rhoz:GXP67_00275"/>
<keyword evidence="1" id="KW-0175">Coiled coil</keyword>
<gene>
    <name evidence="4" type="ORF">GXP67_00275</name>
</gene>
<dbReference type="InterPro" id="IPR025406">
    <property type="entry name" value="DUF4132"/>
</dbReference>
<evidence type="ECO:0000259" key="3">
    <source>
        <dbReference type="Pfam" id="PF24879"/>
    </source>
</evidence>
<feature type="domain" description="DUF7737" evidence="3">
    <location>
        <begin position="523"/>
        <end position="626"/>
    </location>
</feature>
<dbReference type="EMBL" id="CP048222">
    <property type="protein sequence ID" value="QHT65219.1"/>
    <property type="molecule type" value="Genomic_DNA"/>
</dbReference>
<name>A0A6C0GB84_9BACT</name>
<proteinExistence type="predicted"/>
<dbReference type="Proteomes" id="UP000480178">
    <property type="component" value="Chromosome"/>
</dbReference>
<evidence type="ECO:0000313" key="4">
    <source>
        <dbReference type="EMBL" id="QHT65219.1"/>
    </source>
</evidence>
<dbReference type="Pfam" id="PF24879">
    <property type="entry name" value="DUF7737"/>
    <property type="match status" value="1"/>
</dbReference>
<organism evidence="4 5">
    <name type="scientific">Rhodocytophaga rosea</name>
    <dbReference type="NCBI Taxonomy" id="2704465"/>
    <lineage>
        <taxon>Bacteria</taxon>
        <taxon>Pseudomonadati</taxon>
        <taxon>Bacteroidota</taxon>
        <taxon>Cytophagia</taxon>
        <taxon>Cytophagales</taxon>
        <taxon>Rhodocytophagaceae</taxon>
        <taxon>Rhodocytophaga</taxon>
    </lineage>
</organism>
<protein>
    <submittedName>
        <fullName evidence="4">DUF4132 domain-containing protein</fullName>
    </submittedName>
</protein>
<dbReference type="RefSeq" id="WP_162441307.1">
    <property type="nucleotide sequence ID" value="NZ_CP048222.1"/>
</dbReference>
<dbReference type="InterPro" id="IPR056639">
    <property type="entry name" value="DUF7737"/>
</dbReference>
<accession>A0A6C0GB84</accession>
<evidence type="ECO:0000256" key="1">
    <source>
        <dbReference type="SAM" id="Coils"/>
    </source>
</evidence>
<dbReference type="Pfam" id="PF13569">
    <property type="entry name" value="DUF4132"/>
    <property type="match status" value="1"/>
</dbReference>
<evidence type="ECO:0000313" key="5">
    <source>
        <dbReference type="Proteomes" id="UP000480178"/>
    </source>
</evidence>
<keyword evidence="5" id="KW-1185">Reference proteome</keyword>
<evidence type="ECO:0000259" key="2">
    <source>
        <dbReference type="Pfam" id="PF13569"/>
    </source>
</evidence>
<feature type="domain" description="DUF4132" evidence="2">
    <location>
        <begin position="219"/>
        <end position="399"/>
    </location>
</feature>
<sequence>MQNLPKAEQPAWNELFVYASKLAGRSDPPAKAKETLEFLEKVGKENYRKYFLQWLEWAAASKATEDIEEDYYYYYYRINDYNTDILKGLVFIATPILDNELCRTLANFALKECFKGSLLERLGTGSCKSLGMAEGACGISHLIRIRYKVKKTGTRKSIDGIIEKAAKRLGLSKGEVEDLSVSGFGLSEGKLVQILGDHQAHIILEIPAKALVHWFNPDGKEQKSVPAEVKNNFAAELKQLKETVKQIEETLSTQKERMDRFYLENRSFTFPKWQEFYLDHGLMQFLCRRLIWTFEKNGHIQTGIWLSGKLVDVHGKALEGLSDDTVVRLWHPIEATVEQITCWRNFMETHKIQQPMKQAYREVYLLTAAEVNTNMYSNRFASHILKQNQFTTLARLRDWKYTLILGYDGGSGDSVAERKLAPWGLVAEFWINQLDITDHPSAYSDGGSFLYVGTDQVRFTKNEEALPLHEVPPLVLSEILRDVDLFVGVSSIGNDPNWTDGGTHREHQAYWQSYSFGNLNESAKVRKEVLENLLPKLKIASKCSIEGKFLKVKGSLRTYKIHLGSGNILMEPNDQYLCIVPSRNPKEADKLFLPFEGDRVLSLVLSKAFLLAEDTKITDTTITSQIQSK</sequence>
<dbReference type="AlphaFoldDB" id="A0A6C0GB84"/>
<reference evidence="4 5" key="1">
    <citation type="submission" date="2020-01" db="EMBL/GenBank/DDBJ databases">
        <authorList>
            <person name="Kim M.K."/>
        </authorList>
    </citation>
    <scope>NUCLEOTIDE SEQUENCE [LARGE SCALE GENOMIC DNA]</scope>
    <source>
        <strain evidence="4 5">172606-1</strain>
    </source>
</reference>
<feature type="coiled-coil region" evidence="1">
    <location>
        <begin position="230"/>
        <end position="257"/>
    </location>
</feature>